<protein>
    <submittedName>
        <fullName evidence="5">FAD/NAD(P)-binding domain-containing protein</fullName>
    </submittedName>
</protein>
<dbReference type="InterPro" id="IPR036188">
    <property type="entry name" value="FAD/NAD-bd_sf"/>
</dbReference>
<evidence type="ECO:0000313" key="5">
    <source>
        <dbReference type="EMBL" id="KAL2793707.1"/>
    </source>
</evidence>
<evidence type="ECO:0000256" key="1">
    <source>
        <dbReference type="ARBA" id="ARBA00022630"/>
    </source>
</evidence>
<name>A0ABR4G3Y5_9EURO</name>
<feature type="compositionally biased region" description="Low complexity" evidence="4">
    <location>
        <begin position="424"/>
        <end position="439"/>
    </location>
</feature>
<accession>A0ABR4G3Y5</accession>
<evidence type="ECO:0000256" key="2">
    <source>
        <dbReference type="ARBA" id="ARBA00022827"/>
    </source>
</evidence>
<dbReference type="Pfam" id="PF13738">
    <property type="entry name" value="Pyr_redox_3"/>
    <property type="match status" value="1"/>
</dbReference>
<organism evidence="5 6">
    <name type="scientific">Aspergillus keveii</name>
    <dbReference type="NCBI Taxonomy" id="714993"/>
    <lineage>
        <taxon>Eukaryota</taxon>
        <taxon>Fungi</taxon>
        <taxon>Dikarya</taxon>
        <taxon>Ascomycota</taxon>
        <taxon>Pezizomycotina</taxon>
        <taxon>Eurotiomycetes</taxon>
        <taxon>Eurotiomycetidae</taxon>
        <taxon>Eurotiales</taxon>
        <taxon>Aspergillaceae</taxon>
        <taxon>Aspergillus</taxon>
        <taxon>Aspergillus subgen. Nidulantes</taxon>
    </lineage>
</organism>
<keyword evidence="3" id="KW-0560">Oxidoreductase</keyword>
<keyword evidence="6" id="KW-1185">Reference proteome</keyword>
<sequence length="587" mass="65421">MPAKSVDLLIVGAGLHGLIMAKTYLEVHPSATLLVVDESQSVGGTWAHERLYPGLKTNNVFGSYELSDFPMDASRYGVDGTGHIPGHVVHAYLCDVADRFGITPCLMLDTRVITTNLLDDGSWRVSVQRINVGGRREETAVEEILTPKLVIATGLTSKPHIPKIPGAETFDRLMLHSRQLKDQAERLAESKTVIVVGGNKSAWDVCYTAARGGSQVHMVIRPSGGGPSYLWPRRFALGPFEVSLAKLSTLRLFTLFDPAVAVASSGPFSWAKRFLHRASLGHWICQSFWSYLDKTIRKINGYHTHPELRKLEPWTTPFWMGNSLSIHNYETSWFDLVRKGKIHVYIADLESLSPGKVHLADGTILDTDALVLCTGWTTDYLVKVDTGRVDPKEEQILTENIHAKVPYLSHLARRTSNAPETEDSASSAYDSGDSNSDSSPPLLYRDMVPSADQYLLSKNLAFIGMSVSIHAVHVAQVQALWITAFLSDTIPHLRAERLNPNHVRSRVLFDRVYGQLRRPRETGGLTGRHADLVFDSLPCVDGLLGDLGMECRRKRNWWRELIEPYCLGDYRGLVREWMGSQGRDIGE</sequence>
<evidence type="ECO:0000256" key="3">
    <source>
        <dbReference type="ARBA" id="ARBA00023002"/>
    </source>
</evidence>
<comment type="caution">
    <text evidence="5">The sequence shown here is derived from an EMBL/GenBank/DDBJ whole genome shotgun (WGS) entry which is preliminary data.</text>
</comment>
<keyword evidence="1" id="KW-0285">Flavoprotein</keyword>
<gene>
    <name evidence="5" type="ORF">BJX66DRAFT_325877</name>
</gene>
<evidence type="ECO:0000313" key="6">
    <source>
        <dbReference type="Proteomes" id="UP001610563"/>
    </source>
</evidence>
<dbReference type="Gene3D" id="3.50.50.60">
    <property type="entry name" value="FAD/NAD(P)-binding domain"/>
    <property type="match status" value="1"/>
</dbReference>
<dbReference type="Proteomes" id="UP001610563">
    <property type="component" value="Unassembled WGS sequence"/>
</dbReference>
<reference evidence="5 6" key="1">
    <citation type="submission" date="2024-07" db="EMBL/GenBank/DDBJ databases">
        <title>Section-level genome sequencing and comparative genomics of Aspergillus sections Usti and Cavernicolus.</title>
        <authorList>
            <consortium name="Lawrence Berkeley National Laboratory"/>
            <person name="Nybo J.L."/>
            <person name="Vesth T.C."/>
            <person name="Theobald S."/>
            <person name="Frisvad J.C."/>
            <person name="Larsen T.O."/>
            <person name="Kjaerboelling I."/>
            <person name="Rothschild-Mancinelli K."/>
            <person name="Lyhne E.K."/>
            <person name="Kogle M.E."/>
            <person name="Barry K."/>
            <person name="Clum A."/>
            <person name="Na H."/>
            <person name="Ledsgaard L."/>
            <person name="Lin J."/>
            <person name="Lipzen A."/>
            <person name="Kuo A."/>
            <person name="Riley R."/>
            <person name="Mondo S."/>
            <person name="Labutti K."/>
            <person name="Haridas S."/>
            <person name="Pangalinan J."/>
            <person name="Salamov A.A."/>
            <person name="Simmons B.A."/>
            <person name="Magnuson J.K."/>
            <person name="Chen J."/>
            <person name="Drula E."/>
            <person name="Henrissat B."/>
            <person name="Wiebenga A."/>
            <person name="Lubbers R.J."/>
            <person name="Gomes A.C."/>
            <person name="Makela M.R."/>
            <person name="Stajich J."/>
            <person name="Grigoriev I.V."/>
            <person name="Mortensen U.H."/>
            <person name="De Vries R.P."/>
            <person name="Baker S.E."/>
            <person name="Andersen M.R."/>
        </authorList>
    </citation>
    <scope>NUCLEOTIDE SEQUENCE [LARGE SCALE GENOMIC DNA]</scope>
    <source>
        <strain evidence="5 6">CBS 209.92</strain>
    </source>
</reference>
<proteinExistence type="predicted"/>
<feature type="region of interest" description="Disordered" evidence="4">
    <location>
        <begin position="415"/>
        <end position="442"/>
    </location>
</feature>
<dbReference type="SUPFAM" id="SSF51905">
    <property type="entry name" value="FAD/NAD(P)-binding domain"/>
    <property type="match status" value="2"/>
</dbReference>
<dbReference type="InterPro" id="IPR050346">
    <property type="entry name" value="FMO-like"/>
</dbReference>
<dbReference type="PANTHER" id="PTHR23023">
    <property type="entry name" value="DIMETHYLANILINE MONOOXYGENASE"/>
    <property type="match status" value="1"/>
</dbReference>
<evidence type="ECO:0000256" key="4">
    <source>
        <dbReference type="SAM" id="MobiDB-lite"/>
    </source>
</evidence>
<keyword evidence="2" id="KW-0274">FAD</keyword>
<dbReference type="EMBL" id="JBFTWV010000054">
    <property type="protein sequence ID" value="KAL2793707.1"/>
    <property type="molecule type" value="Genomic_DNA"/>
</dbReference>